<reference evidence="2" key="1">
    <citation type="submission" date="2020-05" db="EMBL/GenBank/DDBJ databases">
        <title>Mycena genomes resolve the evolution of fungal bioluminescence.</title>
        <authorList>
            <person name="Tsai I.J."/>
        </authorList>
    </citation>
    <scope>NUCLEOTIDE SEQUENCE</scope>
    <source>
        <strain evidence="2">160909Yilan</strain>
    </source>
</reference>
<keyword evidence="1" id="KW-0472">Membrane</keyword>
<dbReference type="AlphaFoldDB" id="A0A8H6Z7G8"/>
<evidence type="ECO:0000256" key="1">
    <source>
        <dbReference type="SAM" id="Phobius"/>
    </source>
</evidence>
<dbReference type="EMBL" id="JACAZH010000003">
    <property type="protein sequence ID" value="KAF7373950.1"/>
    <property type="molecule type" value="Genomic_DNA"/>
</dbReference>
<feature type="transmembrane region" description="Helical" evidence="1">
    <location>
        <begin position="64"/>
        <end position="85"/>
    </location>
</feature>
<dbReference type="Proteomes" id="UP000623467">
    <property type="component" value="Unassembled WGS sequence"/>
</dbReference>
<name>A0A8H6Z7G8_9AGAR</name>
<evidence type="ECO:0000313" key="2">
    <source>
        <dbReference type="EMBL" id="KAF7373950.1"/>
    </source>
</evidence>
<gene>
    <name evidence="2" type="ORF">MSAN_00607500</name>
</gene>
<evidence type="ECO:0000313" key="3">
    <source>
        <dbReference type="Proteomes" id="UP000623467"/>
    </source>
</evidence>
<protein>
    <submittedName>
        <fullName evidence="2">Uncharacterized protein</fullName>
    </submittedName>
</protein>
<sequence>MASSVMQSAVAATDAPALVRALPYIQSAATLLFYSILSLLRTVFATATLLVHPIVLLLPIPIALLLYILAPFLVFAQLLLEIMIYTPYRTIVFLADAVYPAYVFLGVACIAGALLGWTGRSVVRGVVHVVGPHSPPRLVCAQEQRTRIT</sequence>
<proteinExistence type="predicted"/>
<accession>A0A8H6Z7G8</accession>
<comment type="caution">
    <text evidence="2">The sequence shown here is derived from an EMBL/GenBank/DDBJ whole genome shotgun (WGS) entry which is preliminary data.</text>
</comment>
<keyword evidence="3" id="KW-1185">Reference proteome</keyword>
<keyword evidence="1" id="KW-1133">Transmembrane helix</keyword>
<organism evidence="2 3">
    <name type="scientific">Mycena sanguinolenta</name>
    <dbReference type="NCBI Taxonomy" id="230812"/>
    <lineage>
        <taxon>Eukaryota</taxon>
        <taxon>Fungi</taxon>
        <taxon>Dikarya</taxon>
        <taxon>Basidiomycota</taxon>
        <taxon>Agaricomycotina</taxon>
        <taxon>Agaricomycetes</taxon>
        <taxon>Agaricomycetidae</taxon>
        <taxon>Agaricales</taxon>
        <taxon>Marasmiineae</taxon>
        <taxon>Mycenaceae</taxon>
        <taxon>Mycena</taxon>
    </lineage>
</organism>
<dbReference type="OrthoDB" id="3366475at2759"/>
<keyword evidence="1" id="KW-0812">Transmembrane</keyword>
<feature type="transmembrane region" description="Helical" evidence="1">
    <location>
        <begin position="97"/>
        <end position="117"/>
    </location>
</feature>